<dbReference type="InterPro" id="IPR035793">
    <property type="entry name" value="Macro_GDAP2"/>
</dbReference>
<dbReference type="InterPro" id="IPR043472">
    <property type="entry name" value="Macro_dom-like"/>
</dbReference>
<evidence type="ECO:0000256" key="1">
    <source>
        <dbReference type="ARBA" id="ARBA00008355"/>
    </source>
</evidence>
<comment type="similarity">
    <text evidence="1">Belongs to the GDAP2 family.</text>
</comment>
<dbReference type="Pfam" id="PF13716">
    <property type="entry name" value="CRAL_TRIO_2"/>
    <property type="match status" value="1"/>
</dbReference>
<dbReference type="PANTHER" id="PTHR11106:SF72">
    <property type="entry name" value="GANGLIOSIDE-INDUCED DIFFERENTIATION-ASSOCIATED PROTEIN 2"/>
    <property type="match status" value="1"/>
</dbReference>
<dbReference type="SMART" id="SM00516">
    <property type="entry name" value="SEC14"/>
    <property type="match status" value="1"/>
</dbReference>
<organism evidence="2 3">
    <name type="scientific">Octopus sinensis</name>
    <name type="common">East Asian common octopus</name>
    <dbReference type="NCBI Taxonomy" id="2607531"/>
    <lineage>
        <taxon>Eukaryota</taxon>
        <taxon>Metazoa</taxon>
        <taxon>Spiralia</taxon>
        <taxon>Lophotrochozoa</taxon>
        <taxon>Mollusca</taxon>
        <taxon>Cephalopoda</taxon>
        <taxon>Coleoidea</taxon>
        <taxon>Octopodiformes</taxon>
        <taxon>Octopoda</taxon>
        <taxon>Incirrata</taxon>
        <taxon>Octopodidae</taxon>
        <taxon>Octopus</taxon>
    </lineage>
</organism>
<evidence type="ECO:0000313" key="2">
    <source>
        <dbReference type="Proteomes" id="UP000515154"/>
    </source>
</evidence>
<accession>A0A6P7S5C1</accession>
<dbReference type="SUPFAM" id="SSF52949">
    <property type="entry name" value="Macro domain-like"/>
    <property type="match status" value="1"/>
</dbReference>
<dbReference type="CDD" id="cd00170">
    <property type="entry name" value="SEC14"/>
    <property type="match status" value="1"/>
</dbReference>
<dbReference type="Proteomes" id="UP000515154">
    <property type="component" value="Linkage group LG3"/>
</dbReference>
<dbReference type="InterPro" id="IPR001251">
    <property type="entry name" value="CRAL-TRIO_dom"/>
</dbReference>
<dbReference type="KEGG" id="osn:115209246"/>
<dbReference type="InterPro" id="IPR036865">
    <property type="entry name" value="CRAL-TRIO_dom_sf"/>
</dbReference>
<name>A0A6P7S5C1_9MOLL</name>
<dbReference type="InterPro" id="IPR002589">
    <property type="entry name" value="Macro_dom"/>
</dbReference>
<keyword evidence="2" id="KW-1185">Reference proteome</keyword>
<dbReference type="PANTHER" id="PTHR11106">
    <property type="entry name" value="GANGLIOSIDE INDUCED DIFFERENTIATION ASSOCIATED PROTEIN 2-RELATED"/>
    <property type="match status" value="1"/>
</dbReference>
<reference evidence="3" key="1">
    <citation type="submission" date="2025-08" db="UniProtKB">
        <authorList>
            <consortium name="RefSeq"/>
        </authorList>
    </citation>
    <scope>IDENTIFICATION</scope>
</reference>
<evidence type="ECO:0000313" key="3">
    <source>
        <dbReference type="RefSeq" id="XP_029633392.1"/>
    </source>
</evidence>
<dbReference type="PROSITE" id="PS50191">
    <property type="entry name" value="CRAL_TRIO"/>
    <property type="match status" value="1"/>
</dbReference>
<dbReference type="Pfam" id="PF01661">
    <property type="entry name" value="Macro"/>
    <property type="match status" value="1"/>
</dbReference>
<dbReference type="Gene3D" id="3.40.525.10">
    <property type="entry name" value="CRAL-TRIO lipid binding domain"/>
    <property type="match status" value="1"/>
</dbReference>
<sequence>MEPLGQKKDVVDIADLTRWNFTQLLTDDEEKPEDVKKSHFPCRNDLNAKLILWKGDMLQLNVHAVVHPTNENFSEKYALTAHLLKEAGPDMLTDINTNIRGFKTGEARLSKGHKLLSRYVIHTVGPRYNVKYTTAAESALYNSYRNVLQVALEHNIQSVGICPIHSSQRGYPLIDGAHLAIRTVRRFLEKFGSNFETIIFVTADEEVMEVYQQLMPLYFPRNWKEEMEARNYLPENIGNEEGEPVIPERKIRIIDKPAFAALKTQGKEFDETIDLNQEFRSPDGPEVGRHPFAQMKEDKDKERLTSLQCKPSVEQREKEKVKQYEKFLQKAKDENTSNIAHLRCFYQTGVDRLGRPVLVFIGKNLPVNHIDLEKVLQYIVQVMDSIADTKYSVIYLHTLTTVDNLAPTSFLKYAYNVLHDKYKKNLVTFYIIHSNLWFKISTWFFTTFTAPEIKTKICHLQGTDYLYAKMNTDQLDLPQWIFEYDVKVNGPRYYVPAEDPTEDL</sequence>
<gene>
    <name evidence="3" type="primary">LOC115209246</name>
</gene>
<dbReference type="AlphaFoldDB" id="A0A6P7S5C1"/>
<dbReference type="RefSeq" id="XP_029633392.1">
    <property type="nucleotide sequence ID" value="XM_029777532.2"/>
</dbReference>
<dbReference type="PROSITE" id="PS51154">
    <property type="entry name" value="MACRO"/>
    <property type="match status" value="1"/>
</dbReference>
<dbReference type="CDD" id="cd02905">
    <property type="entry name" value="Macro_GDAP2-like"/>
    <property type="match status" value="1"/>
</dbReference>
<protein>
    <submittedName>
        <fullName evidence="3">Protein GDAP2 homolog</fullName>
    </submittedName>
</protein>
<proteinExistence type="inferred from homology"/>
<dbReference type="Gene3D" id="3.40.220.10">
    <property type="entry name" value="Leucine Aminopeptidase, subunit E, domain 1"/>
    <property type="match status" value="1"/>
</dbReference>
<dbReference type="SMART" id="SM00506">
    <property type="entry name" value="A1pp"/>
    <property type="match status" value="1"/>
</dbReference>
<dbReference type="SUPFAM" id="SSF52087">
    <property type="entry name" value="CRAL/TRIO domain"/>
    <property type="match status" value="1"/>
</dbReference>